<feature type="domain" description="Lipoyl-binding" evidence="5">
    <location>
        <begin position="2"/>
        <end position="76"/>
    </location>
</feature>
<dbReference type="Gene3D" id="2.40.50.100">
    <property type="match status" value="1"/>
</dbReference>
<name>A0A081RDE0_SPHCR</name>
<evidence type="ECO:0000256" key="1">
    <source>
        <dbReference type="ARBA" id="ARBA00001938"/>
    </source>
</evidence>
<organism evidence="6 7">
    <name type="scientific">Sphingobium chlorophenolicum</name>
    <dbReference type="NCBI Taxonomy" id="46429"/>
    <lineage>
        <taxon>Bacteria</taxon>
        <taxon>Pseudomonadati</taxon>
        <taxon>Pseudomonadota</taxon>
        <taxon>Alphaproteobacteria</taxon>
        <taxon>Sphingomonadales</taxon>
        <taxon>Sphingomonadaceae</taxon>
        <taxon>Sphingobium</taxon>
    </lineage>
</organism>
<dbReference type="InterPro" id="IPR000089">
    <property type="entry name" value="Biotin_lipoyl"/>
</dbReference>
<dbReference type="OrthoDB" id="7363068at2"/>
<dbReference type="PROSITE" id="PS50968">
    <property type="entry name" value="BIOTINYL_LIPOYL"/>
    <property type="match status" value="1"/>
</dbReference>
<dbReference type="CDD" id="cd06849">
    <property type="entry name" value="lipoyl_domain"/>
    <property type="match status" value="1"/>
</dbReference>
<dbReference type="InterPro" id="IPR050743">
    <property type="entry name" value="2-oxoacid_DH_E2_comp"/>
</dbReference>
<evidence type="ECO:0000313" key="7">
    <source>
        <dbReference type="Proteomes" id="UP000028411"/>
    </source>
</evidence>
<protein>
    <submittedName>
        <fullName evidence="6">Biotin/lipoyl attachment domain-containing protein</fullName>
    </submittedName>
</protein>
<dbReference type="GO" id="GO:0031405">
    <property type="term" value="F:lipoic acid binding"/>
    <property type="evidence" value="ECO:0007669"/>
    <property type="project" value="TreeGrafter"/>
</dbReference>
<proteinExistence type="predicted"/>
<comment type="caution">
    <text evidence="6">The sequence shown here is derived from an EMBL/GenBank/DDBJ whole genome shotgun (WGS) entry which is preliminary data.</text>
</comment>
<dbReference type="PATRIC" id="fig|46429.4.peg.2475"/>
<dbReference type="SUPFAM" id="SSF51230">
    <property type="entry name" value="Single hybrid motif"/>
    <property type="match status" value="1"/>
</dbReference>
<dbReference type="GO" id="GO:0005737">
    <property type="term" value="C:cytoplasm"/>
    <property type="evidence" value="ECO:0007669"/>
    <property type="project" value="TreeGrafter"/>
</dbReference>
<dbReference type="GO" id="GO:0016407">
    <property type="term" value="F:acetyltransferase activity"/>
    <property type="evidence" value="ECO:0007669"/>
    <property type="project" value="TreeGrafter"/>
</dbReference>
<evidence type="ECO:0000256" key="4">
    <source>
        <dbReference type="ARBA" id="ARBA00023315"/>
    </source>
</evidence>
<comment type="subunit">
    <text evidence="2">Forms a 24-polypeptide structural core with octahedral symmetry.</text>
</comment>
<dbReference type="PANTHER" id="PTHR43178:SF5">
    <property type="entry name" value="LIPOAMIDE ACYLTRANSFERASE COMPONENT OF BRANCHED-CHAIN ALPHA-KETO ACID DEHYDROGENASE COMPLEX, MITOCHONDRIAL"/>
    <property type="match status" value="1"/>
</dbReference>
<keyword evidence="4" id="KW-0012">Acyltransferase</keyword>
<gene>
    <name evidence="6" type="ORF">BV95_02497</name>
</gene>
<comment type="cofactor">
    <cofactor evidence="1">
        <name>(R)-lipoate</name>
        <dbReference type="ChEBI" id="CHEBI:83088"/>
    </cofactor>
</comment>
<evidence type="ECO:0000256" key="2">
    <source>
        <dbReference type="ARBA" id="ARBA00011484"/>
    </source>
</evidence>
<dbReference type="AlphaFoldDB" id="A0A081RDE0"/>
<dbReference type="InterPro" id="IPR011053">
    <property type="entry name" value="Single_hybrid_motif"/>
</dbReference>
<evidence type="ECO:0000259" key="5">
    <source>
        <dbReference type="PROSITE" id="PS50968"/>
    </source>
</evidence>
<dbReference type="PANTHER" id="PTHR43178">
    <property type="entry name" value="DIHYDROLIPOAMIDE ACETYLTRANSFERASE COMPONENT OF PYRUVATE DEHYDROGENASE COMPLEX"/>
    <property type="match status" value="1"/>
</dbReference>
<dbReference type="Proteomes" id="UP000028411">
    <property type="component" value="Unassembled WGS sequence"/>
</dbReference>
<dbReference type="Pfam" id="PF00364">
    <property type="entry name" value="Biotin_lipoyl"/>
    <property type="match status" value="1"/>
</dbReference>
<dbReference type="EMBL" id="JFHR01000026">
    <property type="protein sequence ID" value="KEQ53213.1"/>
    <property type="molecule type" value="Genomic_DNA"/>
</dbReference>
<evidence type="ECO:0000313" key="6">
    <source>
        <dbReference type="EMBL" id="KEQ53213.1"/>
    </source>
</evidence>
<reference evidence="6 7" key="1">
    <citation type="submission" date="2014-02" db="EMBL/GenBank/DDBJ databases">
        <title>Whole genome sequence of Sphingobium chlorophenolicum NBRC 16172.</title>
        <authorList>
            <person name="Gan H.M."/>
            <person name="Gan H.Y."/>
            <person name="Chew T.H."/>
            <person name="Savka M.A."/>
        </authorList>
    </citation>
    <scope>NUCLEOTIDE SEQUENCE [LARGE SCALE GENOMIC DNA]</scope>
    <source>
        <strain evidence="6 7">NBRC 16172</strain>
    </source>
</reference>
<accession>A0A081RDE0</accession>
<dbReference type="RefSeq" id="WP_013849477.1">
    <property type="nucleotide sequence ID" value="NZ_JFHR01000026.1"/>
</dbReference>
<evidence type="ECO:0000256" key="3">
    <source>
        <dbReference type="ARBA" id="ARBA00022679"/>
    </source>
</evidence>
<sequence length="76" mass="8082">MAVEVLLPKIGFSMNEGTLAEWLVEDGGQAVEGQPLYALESEKSTQEVESPASGTLKIIAQIGETYEVGTLLATIE</sequence>
<dbReference type="eggNOG" id="COG0508">
    <property type="taxonomic scope" value="Bacteria"/>
</dbReference>
<keyword evidence="3" id="KW-0808">Transferase</keyword>